<proteinExistence type="predicted"/>
<organism evidence="1 2">
    <name type="scientific">Phaeosphaeria nodorum (strain SN15 / ATCC MYA-4574 / FGSC 10173)</name>
    <name type="common">Glume blotch fungus</name>
    <name type="synonym">Parastagonospora nodorum</name>
    <dbReference type="NCBI Taxonomy" id="321614"/>
    <lineage>
        <taxon>Eukaryota</taxon>
        <taxon>Fungi</taxon>
        <taxon>Dikarya</taxon>
        <taxon>Ascomycota</taxon>
        <taxon>Pezizomycotina</taxon>
        <taxon>Dothideomycetes</taxon>
        <taxon>Pleosporomycetidae</taxon>
        <taxon>Pleosporales</taxon>
        <taxon>Pleosporineae</taxon>
        <taxon>Phaeosphaeriaceae</taxon>
        <taxon>Parastagonospora</taxon>
    </lineage>
</organism>
<dbReference type="VEuPathDB" id="FungiDB:JI435_302340"/>
<evidence type="ECO:0000313" key="2">
    <source>
        <dbReference type="Proteomes" id="UP000663193"/>
    </source>
</evidence>
<sequence length="136" mass="15075">MWCCQEPHAATSASACSTNLVSSAKSFGLCFHHGHQQVQPRIFRQTSKVRCDMSMSAKRCVYFFHPVWRLQQFFESPGSACIRLDQHRCPAAGAGAELNPLGWFNQSGRASSTWGMRWGKEPIDHGCTGSDTPVTP</sequence>
<accession>A0A7U2F0S8</accession>
<dbReference type="EMBL" id="CP069027">
    <property type="protein sequence ID" value="QRC95448.1"/>
    <property type="molecule type" value="Genomic_DNA"/>
</dbReference>
<dbReference type="AlphaFoldDB" id="A0A7U2F0S8"/>
<gene>
    <name evidence="1" type="ORF">JI435_302340</name>
</gene>
<keyword evidence="2" id="KW-1185">Reference proteome</keyword>
<evidence type="ECO:0000313" key="1">
    <source>
        <dbReference type="EMBL" id="QRC95448.1"/>
    </source>
</evidence>
<dbReference type="Proteomes" id="UP000663193">
    <property type="component" value="Chromosome 5"/>
</dbReference>
<reference evidence="2" key="1">
    <citation type="journal article" date="2021" name="BMC Genomics">
        <title>Chromosome-level genome assembly and manually-curated proteome of model necrotroph Parastagonospora nodorum Sn15 reveals a genome-wide trove of candidate effector homologs, and redundancy of virulence-related functions within an accessory chromosome.</title>
        <authorList>
            <person name="Bertazzoni S."/>
            <person name="Jones D.A.B."/>
            <person name="Phan H.T."/>
            <person name="Tan K.-C."/>
            <person name="Hane J.K."/>
        </authorList>
    </citation>
    <scope>NUCLEOTIDE SEQUENCE [LARGE SCALE GENOMIC DNA]</scope>
    <source>
        <strain evidence="2">SN15 / ATCC MYA-4574 / FGSC 10173)</strain>
    </source>
</reference>
<name>A0A7U2F0S8_PHANO</name>
<protein>
    <submittedName>
        <fullName evidence="1">Uncharacterized protein</fullName>
    </submittedName>
</protein>